<organism evidence="2 3">
    <name type="scientific">Ataeniobius toweri</name>
    <dbReference type="NCBI Taxonomy" id="208326"/>
    <lineage>
        <taxon>Eukaryota</taxon>
        <taxon>Metazoa</taxon>
        <taxon>Chordata</taxon>
        <taxon>Craniata</taxon>
        <taxon>Vertebrata</taxon>
        <taxon>Euteleostomi</taxon>
        <taxon>Actinopterygii</taxon>
        <taxon>Neopterygii</taxon>
        <taxon>Teleostei</taxon>
        <taxon>Neoteleostei</taxon>
        <taxon>Acanthomorphata</taxon>
        <taxon>Ovalentaria</taxon>
        <taxon>Atherinomorphae</taxon>
        <taxon>Cyprinodontiformes</taxon>
        <taxon>Goodeidae</taxon>
        <taxon>Ataeniobius</taxon>
    </lineage>
</organism>
<accession>A0ABU7BSR4</accession>
<feature type="region of interest" description="Disordered" evidence="1">
    <location>
        <begin position="1"/>
        <end position="105"/>
    </location>
</feature>
<feature type="compositionally biased region" description="Basic and acidic residues" evidence="1">
    <location>
        <begin position="22"/>
        <end position="54"/>
    </location>
</feature>
<proteinExistence type="predicted"/>
<comment type="caution">
    <text evidence="2">The sequence shown here is derived from an EMBL/GenBank/DDBJ whole genome shotgun (WGS) entry which is preliminary data.</text>
</comment>
<reference evidence="2 3" key="1">
    <citation type="submission" date="2021-07" db="EMBL/GenBank/DDBJ databases">
        <authorList>
            <person name="Palmer J.M."/>
        </authorList>
    </citation>
    <scope>NUCLEOTIDE SEQUENCE [LARGE SCALE GENOMIC DNA]</scope>
    <source>
        <strain evidence="2 3">AT_MEX2019</strain>
        <tissue evidence="2">Muscle</tissue>
    </source>
</reference>
<sequence>MPNTHTPARSSPARKLITKPTKGLEHTEPKPKSNEKLRPLHPKNNSDEPARPNHAEPSNPSSRQNWNRELSGTRTKTRNRNPKQNRPDANNASSHPRPTTCPYLRKRAIPTPTFKHLPEHRTLETQVDFAHPFPQTFRPTSACTGPCAGACTGFSVY</sequence>
<dbReference type="Proteomes" id="UP001345963">
    <property type="component" value="Unassembled WGS sequence"/>
</dbReference>
<gene>
    <name evidence="2" type="ORF">ATANTOWER_028091</name>
</gene>
<evidence type="ECO:0000313" key="2">
    <source>
        <dbReference type="EMBL" id="MED6253384.1"/>
    </source>
</evidence>
<keyword evidence="3" id="KW-1185">Reference proteome</keyword>
<feature type="compositionally biased region" description="Polar residues" evidence="1">
    <location>
        <begin position="56"/>
        <end position="74"/>
    </location>
</feature>
<feature type="compositionally biased region" description="Polar residues" evidence="1">
    <location>
        <begin position="84"/>
        <end position="97"/>
    </location>
</feature>
<evidence type="ECO:0000313" key="3">
    <source>
        <dbReference type="Proteomes" id="UP001345963"/>
    </source>
</evidence>
<name>A0ABU7BSR4_9TELE</name>
<protein>
    <submittedName>
        <fullName evidence="2">Uncharacterized protein</fullName>
    </submittedName>
</protein>
<dbReference type="EMBL" id="JAHUTI010066001">
    <property type="protein sequence ID" value="MED6253384.1"/>
    <property type="molecule type" value="Genomic_DNA"/>
</dbReference>
<evidence type="ECO:0000256" key="1">
    <source>
        <dbReference type="SAM" id="MobiDB-lite"/>
    </source>
</evidence>